<sequence>MISRRWDPDWVGAENQQDHKQDDWKRGFHSFHLRIDLGIDKGILGRLRKLKIGFEWSLIPIIIKTESWLHEGSIYDYNLCMRLFSFPEIRGYNQRFDSIGEWCLWYCGILRLKSINFWRSGFIGEYFMREDLDNWGQYIGLLLSAYQAPSVTHMEAREEGEIKITEED</sequence>
<name>A0ABQ7YGH9_BRANA</name>
<dbReference type="EMBL" id="JAGKQM010000017">
    <property type="protein sequence ID" value="KAH0866834.1"/>
    <property type="molecule type" value="Genomic_DNA"/>
</dbReference>
<proteinExistence type="predicted"/>
<keyword evidence="2" id="KW-1185">Reference proteome</keyword>
<evidence type="ECO:0000313" key="2">
    <source>
        <dbReference type="Proteomes" id="UP000824890"/>
    </source>
</evidence>
<protein>
    <submittedName>
        <fullName evidence="1">Uncharacterized protein</fullName>
    </submittedName>
</protein>
<reference evidence="1 2" key="1">
    <citation type="submission" date="2021-05" db="EMBL/GenBank/DDBJ databases">
        <title>Genome Assembly of Synthetic Allotetraploid Brassica napus Reveals Homoeologous Exchanges between Subgenomes.</title>
        <authorList>
            <person name="Davis J.T."/>
        </authorList>
    </citation>
    <scope>NUCLEOTIDE SEQUENCE [LARGE SCALE GENOMIC DNA]</scope>
    <source>
        <strain evidence="2">cv. Da-Ae</strain>
        <tissue evidence="1">Seedling</tissue>
    </source>
</reference>
<gene>
    <name evidence="1" type="ORF">HID58_073856</name>
</gene>
<evidence type="ECO:0000313" key="1">
    <source>
        <dbReference type="EMBL" id="KAH0866834.1"/>
    </source>
</evidence>
<dbReference type="Proteomes" id="UP000824890">
    <property type="component" value="Unassembled WGS sequence"/>
</dbReference>
<organism evidence="1 2">
    <name type="scientific">Brassica napus</name>
    <name type="common">Rape</name>
    <dbReference type="NCBI Taxonomy" id="3708"/>
    <lineage>
        <taxon>Eukaryota</taxon>
        <taxon>Viridiplantae</taxon>
        <taxon>Streptophyta</taxon>
        <taxon>Embryophyta</taxon>
        <taxon>Tracheophyta</taxon>
        <taxon>Spermatophyta</taxon>
        <taxon>Magnoliopsida</taxon>
        <taxon>eudicotyledons</taxon>
        <taxon>Gunneridae</taxon>
        <taxon>Pentapetalae</taxon>
        <taxon>rosids</taxon>
        <taxon>malvids</taxon>
        <taxon>Brassicales</taxon>
        <taxon>Brassicaceae</taxon>
        <taxon>Brassiceae</taxon>
        <taxon>Brassica</taxon>
    </lineage>
</organism>
<accession>A0ABQ7YGH9</accession>
<comment type="caution">
    <text evidence="1">The sequence shown here is derived from an EMBL/GenBank/DDBJ whole genome shotgun (WGS) entry which is preliminary data.</text>
</comment>